<feature type="region of interest" description="Disordered" evidence="1">
    <location>
        <begin position="1"/>
        <end position="24"/>
    </location>
</feature>
<evidence type="ECO:0000313" key="3">
    <source>
        <dbReference type="Proteomes" id="UP001196413"/>
    </source>
</evidence>
<organism evidence="2 3">
    <name type="scientific">Parelaphostrongylus tenuis</name>
    <name type="common">Meningeal worm</name>
    <dbReference type="NCBI Taxonomy" id="148309"/>
    <lineage>
        <taxon>Eukaryota</taxon>
        <taxon>Metazoa</taxon>
        <taxon>Ecdysozoa</taxon>
        <taxon>Nematoda</taxon>
        <taxon>Chromadorea</taxon>
        <taxon>Rhabditida</taxon>
        <taxon>Rhabditina</taxon>
        <taxon>Rhabditomorpha</taxon>
        <taxon>Strongyloidea</taxon>
        <taxon>Metastrongylidae</taxon>
        <taxon>Parelaphostrongylus</taxon>
    </lineage>
</organism>
<evidence type="ECO:0000313" key="2">
    <source>
        <dbReference type="EMBL" id="KAJ1346989.1"/>
    </source>
</evidence>
<dbReference type="EMBL" id="JAHQIW010000251">
    <property type="protein sequence ID" value="KAJ1346989.1"/>
    <property type="molecule type" value="Genomic_DNA"/>
</dbReference>
<gene>
    <name evidence="2" type="ORF">KIN20_001923</name>
</gene>
<comment type="caution">
    <text evidence="2">The sequence shown here is derived from an EMBL/GenBank/DDBJ whole genome shotgun (WGS) entry which is preliminary data.</text>
</comment>
<sequence>MLTEKIPKTTRNEEEDQEGKKLLPPFRRHVARRGLREYGKSRLSLCASENRFRTTCKEPVRCFRCYPMDLRILSKSDLHNN</sequence>
<evidence type="ECO:0000256" key="1">
    <source>
        <dbReference type="SAM" id="MobiDB-lite"/>
    </source>
</evidence>
<accession>A0AAD5QEZ6</accession>
<name>A0AAD5QEZ6_PARTN</name>
<proteinExistence type="predicted"/>
<keyword evidence="3" id="KW-1185">Reference proteome</keyword>
<protein>
    <submittedName>
        <fullName evidence="2">Uncharacterized protein</fullName>
    </submittedName>
</protein>
<dbReference type="AlphaFoldDB" id="A0AAD5QEZ6"/>
<feature type="compositionally biased region" description="Basic and acidic residues" evidence="1">
    <location>
        <begin position="1"/>
        <end position="12"/>
    </location>
</feature>
<dbReference type="Proteomes" id="UP001196413">
    <property type="component" value="Unassembled WGS sequence"/>
</dbReference>
<reference evidence="2" key="1">
    <citation type="submission" date="2021-06" db="EMBL/GenBank/DDBJ databases">
        <title>Parelaphostrongylus tenuis whole genome reference sequence.</title>
        <authorList>
            <person name="Garwood T.J."/>
            <person name="Larsen P.A."/>
            <person name="Fountain-Jones N.M."/>
            <person name="Garbe J.R."/>
            <person name="Macchietto M.G."/>
            <person name="Kania S.A."/>
            <person name="Gerhold R.W."/>
            <person name="Richards J.E."/>
            <person name="Wolf T.M."/>
        </authorList>
    </citation>
    <scope>NUCLEOTIDE SEQUENCE</scope>
    <source>
        <strain evidence="2">MNPRO001-30</strain>
        <tissue evidence="2">Meninges</tissue>
    </source>
</reference>